<evidence type="ECO:0000259" key="1">
    <source>
        <dbReference type="Pfam" id="PF13340"/>
    </source>
</evidence>
<evidence type="ECO:0000313" key="2">
    <source>
        <dbReference type="EMBL" id="OIJ94981.1"/>
    </source>
</evidence>
<keyword evidence="3" id="KW-1185">Reference proteome</keyword>
<sequence length="71" mass="8456">MTDEQWAVVREAMPVPAWLESRRGRPESYCHRQMMDAIFYLLDGGIKWRAMPADFPPFMWNQIRQARKVVS</sequence>
<proteinExistence type="predicted"/>
<dbReference type="EMBL" id="MLYO01000067">
    <property type="protein sequence ID" value="OIJ94981.1"/>
    <property type="molecule type" value="Genomic_DNA"/>
</dbReference>
<dbReference type="InterPro" id="IPR025161">
    <property type="entry name" value="IS402-like_dom"/>
</dbReference>
<feature type="domain" description="Insertion element IS402-like" evidence="1">
    <location>
        <begin position="1"/>
        <end position="58"/>
    </location>
</feature>
<dbReference type="RefSeq" id="WP_071385089.1">
    <property type="nucleotide sequence ID" value="NZ_MLYO01000067.1"/>
</dbReference>
<dbReference type="Proteomes" id="UP000179642">
    <property type="component" value="Unassembled WGS sequence"/>
</dbReference>
<organism evidence="2 3">
    <name type="scientific">Streptomyces monashensis</name>
    <dbReference type="NCBI Taxonomy" id="1678012"/>
    <lineage>
        <taxon>Bacteria</taxon>
        <taxon>Bacillati</taxon>
        <taxon>Actinomycetota</taxon>
        <taxon>Actinomycetes</taxon>
        <taxon>Kitasatosporales</taxon>
        <taxon>Streptomycetaceae</taxon>
        <taxon>Streptomyces</taxon>
    </lineage>
</organism>
<dbReference type="PANTHER" id="PTHR30007">
    <property type="entry name" value="PHP DOMAIN PROTEIN"/>
    <property type="match status" value="1"/>
</dbReference>
<dbReference type="PANTHER" id="PTHR30007:SF0">
    <property type="entry name" value="TRANSPOSASE"/>
    <property type="match status" value="1"/>
</dbReference>
<name>A0A1S2PMH3_9ACTN</name>
<evidence type="ECO:0000313" key="3">
    <source>
        <dbReference type="Proteomes" id="UP000179642"/>
    </source>
</evidence>
<reference evidence="2 3" key="1">
    <citation type="submission" date="2016-10" db="EMBL/GenBank/DDBJ databases">
        <title>Genome sequence of Streptomyces sp. MUSC 1.</title>
        <authorList>
            <person name="Lee L.-H."/>
            <person name="Ser H.-L."/>
            <person name="Law J.W.-F."/>
        </authorList>
    </citation>
    <scope>NUCLEOTIDE SEQUENCE [LARGE SCALE GENOMIC DNA]</scope>
    <source>
        <strain evidence="2 3">MUSC 1</strain>
    </source>
</reference>
<comment type="caution">
    <text evidence="2">The sequence shown here is derived from an EMBL/GenBank/DDBJ whole genome shotgun (WGS) entry which is preliminary data.</text>
</comment>
<dbReference type="Pfam" id="PF13340">
    <property type="entry name" value="DUF4096"/>
    <property type="match status" value="1"/>
</dbReference>
<dbReference type="AlphaFoldDB" id="A0A1S2PMH3"/>
<gene>
    <name evidence="2" type="ORF">BIV23_35560</name>
</gene>
<accession>A0A1S2PMH3</accession>
<protein>
    <recommendedName>
        <fullName evidence="1">Insertion element IS402-like domain-containing protein</fullName>
    </recommendedName>
</protein>